<name>A0ABQ2N7R6_9ACTN</name>
<feature type="region of interest" description="Disordered" evidence="1">
    <location>
        <begin position="1"/>
        <end position="24"/>
    </location>
</feature>
<evidence type="ECO:0000313" key="3">
    <source>
        <dbReference type="Proteomes" id="UP000655410"/>
    </source>
</evidence>
<dbReference type="Gene3D" id="3.40.50.720">
    <property type="entry name" value="NAD(P)-binding Rossmann-like Domain"/>
    <property type="match status" value="1"/>
</dbReference>
<dbReference type="Proteomes" id="UP000655410">
    <property type="component" value="Unassembled WGS sequence"/>
</dbReference>
<gene>
    <name evidence="2" type="ORF">GCM10011584_03440</name>
</gene>
<reference evidence="3" key="1">
    <citation type="journal article" date="2019" name="Int. J. Syst. Evol. Microbiol.">
        <title>The Global Catalogue of Microorganisms (GCM) 10K type strain sequencing project: providing services to taxonomists for standard genome sequencing and annotation.</title>
        <authorList>
            <consortium name="The Broad Institute Genomics Platform"/>
            <consortium name="The Broad Institute Genome Sequencing Center for Infectious Disease"/>
            <person name="Wu L."/>
            <person name="Ma J."/>
        </authorList>
    </citation>
    <scope>NUCLEOTIDE SEQUENCE [LARGE SCALE GENOMIC DNA]</scope>
    <source>
        <strain evidence="3">CGMCC 4.7371</strain>
    </source>
</reference>
<dbReference type="EMBL" id="BMNI01000001">
    <property type="protein sequence ID" value="GGO84860.1"/>
    <property type="molecule type" value="Genomic_DNA"/>
</dbReference>
<sequence>MPHDPDPQSPHLAEPEATPHPGFPARVALRPGVRVVRRSATELQVGLGADRAVVLPDDPSVRLVLRGLDDGQPPPPPAHLTPAARHACDLLLARGLVVDAGAWCSALHRLDGPAAAARSALVAEDGDEALPLLDRRRSVRIGLSTAGLSDAAAQLEGLLQMAGLATVRNDRAGRADVVAVLTEGEPDRSLLDDLVAAERPHVVLVVCEGHVRIGPFVHPGLTACQRCLDAFAAERDPRHALVLEQYAGASRPLWGLPPPVPADLVTLATGLLARDLTRWADVRQPATWSTTIEVDPALSLPRMTWSRHAACGCSSNLRTA</sequence>
<comment type="caution">
    <text evidence="2">The sequence shown here is derived from an EMBL/GenBank/DDBJ whole genome shotgun (WGS) entry which is preliminary data.</text>
</comment>
<keyword evidence="3" id="KW-1185">Reference proteome</keyword>
<accession>A0ABQ2N7R6</accession>
<proteinExistence type="predicted"/>
<protein>
    <recommendedName>
        <fullName evidence="4">TOMM leader peptide-binding protein</fullName>
    </recommendedName>
</protein>
<dbReference type="RefSeq" id="WP_188782255.1">
    <property type="nucleotide sequence ID" value="NZ_BMNI01000001.1"/>
</dbReference>
<organism evidence="2 3">
    <name type="scientific">Nocardioides phosphati</name>
    <dbReference type="NCBI Taxonomy" id="1867775"/>
    <lineage>
        <taxon>Bacteria</taxon>
        <taxon>Bacillati</taxon>
        <taxon>Actinomycetota</taxon>
        <taxon>Actinomycetes</taxon>
        <taxon>Propionibacteriales</taxon>
        <taxon>Nocardioidaceae</taxon>
        <taxon>Nocardioides</taxon>
    </lineage>
</organism>
<evidence type="ECO:0008006" key="4">
    <source>
        <dbReference type="Google" id="ProtNLM"/>
    </source>
</evidence>
<evidence type="ECO:0000313" key="2">
    <source>
        <dbReference type="EMBL" id="GGO84860.1"/>
    </source>
</evidence>
<evidence type="ECO:0000256" key="1">
    <source>
        <dbReference type="SAM" id="MobiDB-lite"/>
    </source>
</evidence>